<protein>
    <recommendedName>
        <fullName evidence="3">MULE transposase domain-containing protein</fullName>
    </recommendedName>
</protein>
<accession>A0A2V3ILU8</accession>
<evidence type="ECO:0000313" key="1">
    <source>
        <dbReference type="EMBL" id="PXF43061.1"/>
    </source>
</evidence>
<dbReference type="EMBL" id="NBIV01000139">
    <property type="protein sequence ID" value="PXF43061.1"/>
    <property type="molecule type" value="Genomic_DNA"/>
</dbReference>
<proteinExistence type="predicted"/>
<gene>
    <name evidence="1" type="ORF">BWQ96_07208</name>
</gene>
<dbReference type="AlphaFoldDB" id="A0A2V3ILU8"/>
<keyword evidence="2" id="KW-1185">Reference proteome</keyword>
<reference evidence="1 2" key="1">
    <citation type="journal article" date="2018" name="Mol. Biol. Evol.">
        <title>Analysis of the draft genome of the red seaweed Gracilariopsis chorda provides insights into genome size evolution in Rhodophyta.</title>
        <authorList>
            <person name="Lee J."/>
            <person name="Yang E.C."/>
            <person name="Graf L."/>
            <person name="Yang J.H."/>
            <person name="Qiu H."/>
            <person name="Zel Zion U."/>
            <person name="Chan C.X."/>
            <person name="Stephens T.G."/>
            <person name="Weber A.P.M."/>
            <person name="Boo G.H."/>
            <person name="Boo S.M."/>
            <person name="Kim K.M."/>
            <person name="Shin Y."/>
            <person name="Jung M."/>
            <person name="Lee S.J."/>
            <person name="Yim H.S."/>
            <person name="Lee J.H."/>
            <person name="Bhattacharya D."/>
            <person name="Yoon H.S."/>
        </authorList>
    </citation>
    <scope>NUCLEOTIDE SEQUENCE [LARGE SCALE GENOMIC DNA]</scope>
    <source>
        <strain evidence="1 2">SKKU-2015</strain>
        <tissue evidence="1">Whole body</tissue>
    </source>
</reference>
<evidence type="ECO:0000313" key="2">
    <source>
        <dbReference type="Proteomes" id="UP000247409"/>
    </source>
</evidence>
<evidence type="ECO:0008006" key="3">
    <source>
        <dbReference type="Google" id="ProtNLM"/>
    </source>
</evidence>
<organism evidence="1 2">
    <name type="scientific">Gracilariopsis chorda</name>
    <dbReference type="NCBI Taxonomy" id="448386"/>
    <lineage>
        <taxon>Eukaryota</taxon>
        <taxon>Rhodophyta</taxon>
        <taxon>Florideophyceae</taxon>
        <taxon>Rhodymeniophycidae</taxon>
        <taxon>Gracilariales</taxon>
        <taxon>Gracilariaceae</taxon>
        <taxon>Gracilariopsis</taxon>
    </lineage>
</organism>
<comment type="caution">
    <text evidence="1">The sequence shown here is derived from an EMBL/GenBank/DDBJ whole genome shotgun (WGS) entry which is preliminary data.</text>
</comment>
<sequence length="160" mass="17861">MGTSWAVDMAAIEGYAELLRKSTAAADAVHCEKVGPQSYETTFEVATYDTNMHRLPLLFAHFFGPENNDSWKKVFEECTRMPGFDVVGRTTKVDQQKNIEKAYNKVFENAKMFLDPLHVKKNVGAKVVAARAIALSSYERALNTTSCAAVDKISQQYTKV</sequence>
<name>A0A2V3ILU8_9FLOR</name>
<dbReference type="Proteomes" id="UP000247409">
    <property type="component" value="Unassembled WGS sequence"/>
</dbReference>